<gene>
    <name evidence="1" type="ORF">DXD46_23020</name>
</gene>
<dbReference type="AlphaFoldDB" id="A0A3E4JDM6"/>
<reference evidence="1 2" key="1">
    <citation type="submission" date="2018-08" db="EMBL/GenBank/DDBJ databases">
        <title>A genome reference for cultivated species of the human gut microbiota.</title>
        <authorList>
            <person name="Zou Y."/>
            <person name="Xue W."/>
            <person name="Luo G."/>
        </authorList>
    </citation>
    <scope>NUCLEOTIDE SEQUENCE [LARGE SCALE GENOMIC DNA]</scope>
    <source>
        <strain evidence="1 2">TM05-16</strain>
    </source>
</reference>
<protein>
    <submittedName>
        <fullName evidence="1">Uncharacterized protein</fullName>
    </submittedName>
</protein>
<name>A0A3E4JDM6_PHOVU</name>
<accession>A0A3E4JDM6</accession>
<dbReference type="Proteomes" id="UP000260640">
    <property type="component" value="Unassembled WGS sequence"/>
</dbReference>
<sequence length="90" mass="10272">MFPLLQCLLKWSYLKGSGTLLRIAEGIKKHTLEGWVGLLIAKLLERNKVKRLSLFGSFLAFEKRTPPNEGGGKESLSNLCIFLFFNFFHI</sequence>
<evidence type="ECO:0000313" key="1">
    <source>
        <dbReference type="EMBL" id="RGJ72960.1"/>
    </source>
</evidence>
<dbReference type="EMBL" id="QSPP01000175">
    <property type="protein sequence ID" value="RGJ72960.1"/>
    <property type="molecule type" value="Genomic_DNA"/>
</dbReference>
<evidence type="ECO:0000313" key="2">
    <source>
        <dbReference type="Proteomes" id="UP000260640"/>
    </source>
</evidence>
<proteinExistence type="predicted"/>
<comment type="caution">
    <text evidence="1">The sequence shown here is derived from an EMBL/GenBank/DDBJ whole genome shotgun (WGS) entry which is preliminary data.</text>
</comment>
<organism evidence="1 2">
    <name type="scientific">Phocaeicola vulgatus</name>
    <name type="common">Bacteroides vulgatus</name>
    <dbReference type="NCBI Taxonomy" id="821"/>
    <lineage>
        <taxon>Bacteria</taxon>
        <taxon>Pseudomonadati</taxon>
        <taxon>Bacteroidota</taxon>
        <taxon>Bacteroidia</taxon>
        <taxon>Bacteroidales</taxon>
        <taxon>Bacteroidaceae</taxon>
        <taxon>Phocaeicola</taxon>
    </lineage>
</organism>